<protein>
    <submittedName>
        <fullName evidence="1">Uncharacterized protein</fullName>
    </submittedName>
</protein>
<name>A0A098LD12_9BACT</name>
<evidence type="ECO:0000313" key="1">
    <source>
        <dbReference type="EMBL" id="GAL84287.1"/>
    </source>
</evidence>
<organism evidence="1 2">
    <name type="scientific">Sporocytophaga myxococcoides</name>
    <dbReference type="NCBI Taxonomy" id="153721"/>
    <lineage>
        <taxon>Bacteria</taxon>
        <taxon>Pseudomonadati</taxon>
        <taxon>Bacteroidota</taxon>
        <taxon>Cytophagia</taxon>
        <taxon>Cytophagales</taxon>
        <taxon>Cytophagaceae</taxon>
        <taxon>Sporocytophaga</taxon>
    </lineage>
</organism>
<dbReference type="AlphaFoldDB" id="A0A098LD12"/>
<gene>
    <name evidence="1" type="ORF">MYP_1515</name>
</gene>
<proteinExistence type="predicted"/>
<dbReference type="Proteomes" id="UP000030185">
    <property type="component" value="Unassembled WGS sequence"/>
</dbReference>
<evidence type="ECO:0000313" key="2">
    <source>
        <dbReference type="Proteomes" id="UP000030185"/>
    </source>
</evidence>
<keyword evidence="2" id="KW-1185">Reference proteome</keyword>
<comment type="caution">
    <text evidence="1">The sequence shown here is derived from an EMBL/GenBank/DDBJ whole genome shotgun (WGS) entry which is preliminary data.</text>
</comment>
<dbReference type="STRING" id="153721.MYP_1515"/>
<sequence length="52" mass="6238">MYQVLTRFNVYPFYASNGGEIPDMVSIHYEKTLMKILYFDLMKVKIVNYLHC</sequence>
<dbReference type="EMBL" id="BBLT01000002">
    <property type="protein sequence ID" value="GAL84287.1"/>
    <property type="molecule type" value="Genomic_DNA"/>
</dbReference>
<accession>A0A098LD12</accession>
<reference evidence="1 2" key="1">
    <citation type="submission" date="2014-09" db="EMBL/GenBank/DDBJ databases">
        <title>Sporocytophaga myxococcoides PG-01 genome sequencing.</title>
        <authorList>
            <person name="Liu L."/>
            <person name="Gao P.J."/>
            <person name="Chen G.J."/>
            <person name="Wang L.S."/>
        </authorList>
    </citation>
    <scope>NUCLEOTIDE SEQUENCE [LARGE SCALE GENOMIC DNA]</scope>
    <source>
        <strain evidence="1 2">PG-01</strain>
    </source>
</reference>